<dbReference type="Gene3D" id="1.10.3720.10">
    <property type="entry name" value="MetI-like"/>
    <property type="match status" value="1"/>
</dbReference>
<keyword evidence="6 7" id="KW-0472">Membrane</keyword>
<gene>
    <name evidence="9" type="ORF">NPRO_04120</name>
</gene>
<dbReference type="Pfam" id="PF00528">
    <property type="entry name" value="BPD_transp_1"/>
    <property type="match status" value="1"/>
</dbReference>
<dbReference type="Proteomes" id="UP000662873">
    <property type="component" value="Chromosome"/>
</dbReference>
<name>A0A809S2M8_9BACT</name>
<proteinExistence type="inferred from homology"/>
<keyword evidence="3" id="KW-1003">Cell membrane</keyword>
<evidence type="ECO:0000313" key="9">
    <source>
        <dbReference type="EMBL" id="BBO22817.1"/>
    </source>
</evidence>
<comment type="similarity">
    <text evidence="7">Belongs to the binding-protein-dependent transport system permease family.</text>
</comment>
<dbReference type="InterPro" id="IPR000515">
    <property type="entry name" value="MetI-like"/>
</dbReference>
<evidence type="ECO:0000256" key="6">
    <source>
        <dbReference type="ARBA" id="ARBA00023136"/>
    </source>
</evidence>
<reference evidence="9" key="1">
    <citation type="journal article" name="DNA Res.">
        <title>The physiological potential of anammox bacteria as revealed by their core genome structure.</title>
        <authorList>
            <person name="Okubo T."/>
            <person name="Toyoda A."/>
            <person name="Fukuhara K."/>
            <person name="Uchiyama I."/>
            <person name="Harigaya Y."/>
            <person name="Kuroiwa M."/>
            <person name="Suzuki T."/>
            <person name="Murakami Y."/>
            <person name="Suwa Y."/>
            <person name="Takami H."/>
        </authorList>
    </citation>
    <scope>NUCLEOTIDE SEQUENCE</scope>
    <source>
        <strain evidence="9">317325-2</strain>
    </source>
</reference>
<evidence type="ECO:0000256" key="1">
    <source>
        <dbReference type="ARBA" id="ARBA00004651"/>
    </source>
</evidence>
<feature type="transmembrane region" description="Helical" evidence="7">
    <location>
        <begin position="105"/>
        <end position="126"/>
    </location>
</feature>
<comment type="subcellular location">
    <subcellularLocation>
        <location evidence="1 7">Cell membrane</location>
        <topology evidence="1 7">Multi-pass membrane protein</topology>
    </subcellularLocation>
</comment>
<keyword evidence="4 7" id="KW-0812">Transmembrane</keyword>
<feature type="transmembrane region" description="Helical" evidence="7">
    <location>
        <begin position="239"/>
        <end position="259"/>
    </location>
</feature>
<dbReference type="InterPro" id="IPR035906">
    <property type="entry name" value="MetI-like_sf"/>
</dbReference>
<feature type="domain" description="ABC transmembrane type-1" evidence="8">
    <location>
        <begin position="70"/>
        <end position="260"/>
    </location>
</feature>
<evidence type="ECO:0000256" key="3">
    <source>
        <dbReference type="ARBA" id="ARBA00022475"/>
    </source>
</evidence>
<dbReference type="EMBL" id="AP021858">
    <property type="protein sequence ID" value="BBO22817.1"/>
    <property type="molecule type" value="Genomic_DNA"/>
</dbReference>
<feature type="transmembrane region" description="Helical" evidence="7">
    <location>
        <begin position="138"/>
        <end position="159"/>
    </location>
</feature>
<keyword evidence="2 7" id="KW-0813">Transport</keyword>
<dbReference type="PROSITE" id="PS50928">
    <property type="entry name" value="ABC_TM1"/>
    <property type="match status" value="1"/>
</dbReference>
<evidence type="ECO:0000256" key="2">
    <source>
        <dbReference type="ARBA" id="ARBA00022448"/>
    </source>
</evidence>
<evidence type="ECO:0000256" key="4">
    <source>
        <dbReference type="ARBA" id="ARBA00022692"/>
    </source>
</evidence>
<dbReference type="PANTHER" id="PTHR43744">
    <property type="entry name" value="ABC TRANSPORTER PERMEASE PROTEIN MG189-RELATED-RELATED"/>
    <property type="match status" value="1"/>
</dbReference>
<feature type="transmembrane region" description="Helical" evidence="7">
    <location>
        <begin position="7"/>
        <end position="29"/>
    </location>
</feature>
<feature type="transmembrane region" description="Helical" evidence="7">
    <location>
        <begin position="180"/>
        <end position="205"/>
    </location>
</feature>
<accession>A0A809S2M8</accession>
<sequence length="274" mass="30920">MKAFRTLASYLLMLALAAFLMAPFVWMVLVSLHPRKSEIPSIEHLIPHQPQWSNYDFVLRHETLPVARFFVNSAFTAVSVVVLQLLITSLAAYGFARLRFKGRGWVFGLFLGSMMFAGPVTQIPVYLLLRDLQWLDTFMALIVPGVSSAFSVYLLRQFFLQIPLELEEAARIDGAGDLRIYWKIALPLSRAALATAGAFTFIGVWTDFFNPLIFTNTTEMRTLEVGLSIFKNSYGGTNWPLQMTAAVIVMLPLLMVFLFTQRYFVKGITLGSIK</sequence>
<protein>
    <submittedName>
        <fullName evidence="9">Sugar ABC transporter permease</fullName>
    </submittedName>
</protein>
<keyword evidence="5 7" id="KW-1133">Transmembrane helix</keyword>
<evidence type="ECO:0000313" key="10">
    <source>
        <dbReference type="Proteomes" id="UP000662873"/>
    </source>
</evidence>
<dbReference type="KEGG" id="npy:NPRO_04120"/>
<evidence type="ECO:0000259" key="8">
    <source>
        <dbReference type="PROSITE" id="PS50928"/>
    </source>
</evidence>
<evidence type="ECO:0000256" key="7">
    <source>
        <dbReference type="RuleBase" id="RU363032"/>
    </source>
</evidence>
<dbReference type="CDD" id="cd06261">
    <property type="entry name" value="TM_PBP2"/>
    <property type="match status" value="1"/>
</dbReference>
<evidence type="ECO:0000256" key="5">
    <source>
        <dbReference type="ARBA" id="ARBA00022989"/>
    </source>
</evidence>
<dbReference type="SUPFAM" id="SSF161098">
    <property type="entry name" value="MetI-like"/>
    <property type="match status" value="1"/>
</dbReference>
<dbReference type="GO" id="GO:0005886">
    <property type="term" value="C:plasma membrane"/>
    <property type="evidence" value="ECO:0007669"/>
    <property type="project" value="UniProtKB-SubCell"/>
</dbReference>
<dbReference type="AlphaFoldDB" id="A0A809S2M8"/>
<feature type="transmembrane region" description="Helical" evidence="7">
    <location>
        <begin position="69"/>
        <end position="93"/>
    </location>
</feature>
<dbReference type="GO" id="GO:0055085">
    <property type="term" value="P:transmembrane transport"/>
    <property type="evidence" value="ECO:0007669"/>
    <property type="project" value="InterPro"/>
</dbReference>
<organism evidence="9 10">
    <name type="scientific">Candidatus Nitrosymbiomonas proteolyticus</name>
    <dbReference type="NCBI Taxonomy" id="2608984"/>
    <lineage>
        <taxon>Bacteria</taxon>
        <taxon>Bacillati</taxon>
        <taxon>Armatimonadota</taxon>
        <taxon>Armatimonadota incertae sedis</taxon>
        <taxon>Candidatus Nitrosymbiomonas</taxon>
    </lineage>
</organism>
<dbReference type="PANTHER" id="PTHR43744:SF12">
    <property type="entry name" value="ABC TRANSPORTER PERMEASE PROTEIN MG189-RELATED"/>
    <property type="match status" value="1"/>
</dbReference>